<dbReference type="EMBL" id="UGXS01000001">
    <property type="protein sequence ID" value="SUH12402.1"/>
    <property type="molecule type" value="Genomic_DNA"/>
</dbReference>
<sequence>MQPQTAVHDGLPGINARTVGAVIVWLEPFAGQQLRVRDQEVQLQPPLVPVLNPQHAVLVFIESGHQNPLEARHQRFTLPGR</sequence>
<accession>A0A379VZH2</accession>
<protein>
    <submittedName>
        <fullName evidence="1">Uncharacterized protein</fullName>
    </submittedName>
</protein>
<proteinExistence type="predicted"/>
<dbReference type="AlphaFoldDB" id="A0A379VZH2"/>
<reference evidence="1 2" key="1">
    <citation type="submission" date="2018-06" db="EMBL/GenBank/DDBJ databases">
        <authorList>
            <consortium name="Pathogen Informatics"/>
            <person name="Doyle S."/>
        </authorList>
    </citation>
    <scope>NUCLEOTIDE SEQUENCE [LARGE SCALE GENOMIC DNA]</scope>
    <source>
        <strain evidence="1 2">NCTC8258</strain>
    </source>
</reference>
<evidence type="ECO:0000313" key="1">
    <source>
        <dbReference type="EMBL" id="SUH12402.1"/>
    </source>
</evidence>
<organism evidence="1 2">
    <name type="scientific">Salmonella enterica I</name>
    <dbReference type="NCBI Taxonomy" id="59201"/>
    <lineage>
        <taxon>Bacteria</taxon>
        <taxon>Pseudomonadati</taxon>
        <taxon>Pseudomonadota</taxon>
        <taxon>Gammaproteobacteria</taxon>
        <taxon>Enterobacterales</taxon>
        <taxon>Enterobacteriaceae</taxon>
        <taxon>Salmonella</taxon>
    </lineage>
</organism>
<evidence type="ECO:0000313" key="2">
    <source>
        <dbReference type="Proteomes" id="UP000255509"/>
    </source>
</evidence>
<dbReference type="Proteomes" id="UP000255509">
    <property type="component" value="Unassembled WGS sequence"/>
</dbReference>
<gene>
    <name evidence="1" type="ORF">NCTC8258_00005</name>
</gene>
<name>A0A379VZH2_SALET</name>